<dbReference type="PANTHER" id="PTHR43157:SF31">
    <property type="entry name" value="PHOSPHATIDYLINOSITOL-GLYCAN BIOSYNTHESIS CLASS F PROTEIN"/>
    <property type="match status" value="1"/>
</dbReference>
<comment type="caution">
    <text evidence="4">The sequence shown here is derived from an EMBL/GenBank/DDBJ whole genome shotgun (WGS) entry which is preliminary data.</text>
</comment>
<dbReference type="EMBL" id="CAXLJM020000034">
    <property type="protein sequence ID" value="CAL8102637.1"/>
    <property type="molecule type" value="Genomic_DNA"/>
</dbReference>
<evidence type="ECO:0000256" key="2">
    <source>
        <dbReference type="SAM" id="MobiDB-lite"/>
    </source>
</evidence>
<dbReference type="PRINTS" id="PR00081">
    <property type="entry name" value="GDHRDH"/>
</dbReference>
<evidence type="ECO:0000256" key="1">
    <source>
        <dbReference type="ARBA" id="ARBA00023002"/>
    </source>
</evidence>
<sequence>MMTTSSYTVTQPEKASKTPGSSDSPPGNWFRRYFKRLWFFICGAYICTLDMIENLFIKAPKIEIEKMEKRSEQVVVMTGGPRGIGFDIVKKLLQLDYTVILGVRNESASQKGIDKIRDLGVTTGRIKFLYLDLKSLESVREFAKEVLASKEGSRIDMLLNNAGIVNEYYEITEDNFESTFQVNYLSHFLLTNLLLPRIKETAAKKGGGDPCHIVNTSSSTQRFGTIDFDELETSKVYSQLKCYYVSKLCQIIHAKMLEKKFQEEKMNIHAYAVHPGVIATDLWEDMGRFECMSRPYNTVMKWIGRTSDEGANTVLHAALTPEVLEKWGGKYFETGKVVRPHNQANQPELRKKLWDRSLELTAIPV</sequence>
<feature type="region of interest" description="Disordered" evidence="2">
    <location>
        <begin position="1"/>
        <end position="25"/>
    </location>
</feature>
<accession>A0ABP1QN63</accession>
<dbReference type="Pfam" id="PF00106">
    <property type="entry name" value="adh_short"/>
    <property type="match status" value="1"/>
</dbReference>
<keyword evidence="5" id="KW-1185">Reference proteome</keyword>
<keyword evidence="1" id="KW-0560">Oxidoreductase</keyword>
<organism evidence="4 5">
    <name type="scientific">Orchesella dallaii</name>
    <dbReference type="NCBI Taxonomy" id="48710"/>
    <lineage>
        <taxon>Eukaryota</taxon>
        <taxon>Metazoa</taxon>
        <taxon>Ecdysozoa</taxon>
        <taxon>Arthropoda</taxon>
        <taxon>Hexapoda</taxon>
        <taxon>Collembola</taxon>
        <taxon>Entomobryomorpha</taxon>
        <taxon>Entomobryoidea</taxon>
        <taxon>Orchesellidae</taxon>
        <taxon>Orchesellinae</taxon>
        <taxon>Orchesella</taxon>
    </lineage>
</organism>
<dbReference type="InterPro" id="IPR036291">
    <property type="entry name" value="NAD(P)-bd_dom_sf"/>
</dbReference>
<dbReference type="Gene3D" id="3.40.50.720">
    <property type="entry name" value="NAD(P)-binding Rossmann-like Domain"/>
    <property type="match status" value="1"/>
</dbReference>
<dbReference type="SUPFAM" id="SSF51735">
    <property type="entry name" value="NAD(P)-binding Rossmann-fold domains"/>
    <property type="match status" value="1"/>
</dbReference>
<evidence type="ECO:0000313" key="4">
    <source>
        <dbReference type="EMBL" id="CAL8102637.1"/>
    </source>
</evidence>
<dbReference type="InterPro" id="IPR002347">
    <property type="entry name" value="SDR_fam"/>
</dbReference>
<proteinExistence type="predicted"/>
<feature type="transmembrane region" description="Helical" evidence="3">
    <location>
        <begin position="37"/>
        <end position="57"/>
    </location>
</feature>
<evidence type="ECO:0000313" key="5">
    <source>
        <dbReference type="Proteomes" id="UP001642540"/>
    </source>
</evidence>
<keyword evidence="3" id="KW-0812">Transmembrane</keyword>
<keyword evidence="3" id="KW-0472">Membrane</keyword>
<keyword evidence="3" id="KW-1133">Transmembrane helix</keyword>
<gene>
    <name evidence="4" type="ORF">ODALV1_LOCUS11208</name>
</gene>
<dbReference type="Proteomes" id="UP001642540">
    <property type="component" value="Unassembled WGS sequence"/>
</dbReference>
<reference evidence="4 5" key="1">
    <citation type="submission" date="2024-08" db="EMBL/GenBank/DDBJ databases">
        <authorList>
            <person name="Cucini C."/>
            <person name="Frati F."/>
        </authorList>
    </citation>
    <scope>NUCLEOTIDE SEQUENCE [LARGE SCALE GENOMIC DNA]</scope>
</reference>
<name>A0ABP1QN63_9HEXA</name>
<dbReference type="PANTHER" id="PTHR43157">
    <property type="entry name" value="PHOSPHATIDYLINOSITOL-GLYCAN BIOSYNTHESIS CLASS F PROTEIN-RELATED"/>
    <property type="match status" value="1"/>
</dbReference>
<evidence type="ECO:0000256" key="3">
    <source>
        <dbReference type="SAM" id="Phobius"/>
    </source>
</evidence>
<evidence type="ECO:0008006" key="6">
    <source>
        <dbReference type="Google" id="ProtNLM"/>
    </source>
</evidence>
<protein>
    <recommendedName>
        <fullName evidence="6">Short-chain dehydrogenase TIC 32, chloroplastic</fullName>
    </recommendedName>
</protein>